<feature type="transmembrane region" description="Helical" evidence="10">
    <location>
        <begin position="12"/>
        <end position="30"/>
    </location>
</feature>
<dbReference type="EMBL" id="JABAYA010000067">
    <property type="protein sequence ID" value="KAF7726992.1"/>
    <property type="molecule type" value="Genomic_DNA"/>
</dbReference>
<name>A0A8H7BNQ7_9FUNG</name>
<evidence type="ECO:0000256" key="7">
    <source>
        <dbReference type="ARBA" id="ARBA00022989"/>
    </source>
</evidence>
<dbReference type="GO" id="GO:0016020">
    <property type="term" value="C:membrane"/>
    <property type="evidence" value="ECO:0007669"/>
    <property type="project" value="UniProtKB-SubCell"/>
</dbReference>
<evidence type="ECO:0000256" key="9">
    <source>
        <dbReference type="ARBA" id="ARBA00023180"/>
    </source>
</evidence>
<keyword evidence="12" id="KW-1185">Reference proteome</keyword>
<dbReference type="InterPro" id="IPR029044">
    <property type="entry name" value="Nucleotide-diphossugar_trans"/>
</dbReference>
<dbReference type="GO" id="GO:0005794">
    <property type="term" value="C:Golgi apparatus"/>
    <property type="evidence" value="ECO:0007669"/>
    <property type="project" value="TreeGrafter"/>
</dbReference>
<keyword evidence="9" id="KW-0325">Glycoprotein</keyword>
<proteinExistence type="inferred from homology"/>
<evidence type="ECO:0000256" key="8">
    <source>
        <dbReference type="ARBA" id="ARBA00023136"/>
    </source>
</evidence>
<comment type="subcellular location">
    <subcellularLocation>
        <location evidence="1">Membrane</location>
        <topology evidence="1">Single-pass type II membrane protein</topology>
    </subcellularLocation>
</comment>
<evidence type="ECO:0000256" key="1">
    <source>
        <dbReference type="ARBA" id="ARBA00004606"/>
    </source>
</evidence>
<keyword evidence="8 10" id="KW-0472">Membrane</keyword>
<keyword evidence="4" id="KW-0808">Transferase</keyword>
<dbReference type="OrthoDB" id="430354at2759"/>
<sequence length="543" mass="62830">MYTLNKLRLGRALPLAVIAFFLICTFTFQYNTQLKALILSADSSQDAEALKRLIEEERKKNGEEPSGNSMTPSAQDLSNKYRNVLEPVLNAVDPDMTLLQISHDIAFPNTIQPWRESDMEFIKTPIGQSLLSELLLNPEDTPSFRELTFWQRVFKSLYLYLDPIIGQGIDVTSHPKYKEIWTLYNRLETVIYPWLHLRWKSAFDINNDVSGRGIVICIGNYQFQYAATAIRSIREVLGSTLPIEAFYIRDDDLTELRRNYLETEFTNVRTVKLVDHIDDDYTQFGGWSIKPYAMLASSFREVILIDADVYFFQKPDTLFDDAGYQKTGTLFFYDRTLFPGWDLGKKWLQTFLPTMSSHVTNTRWWRLASAHEQESGVVVIDKKKSLLGLLASCKMNDKRERDLVTYKHVHGDKETFWIGYEMVQTPYAFVKSYGAVIGALGDAGAADNVCGNQLHMDANDQPWWWNGGLVRDKYKMADRYLTFTHYAEGEDWDFDTSCVKNTDKIRNFTDEQHQIALSYVELDKQRKKDEDRINDGSWQPKSS</sequence>
<evidence type="ECO:0000256" key="4">
    <source>
        <dbReference type="ARBA" id="ARBA00022679"/>
    </source>
</evidence>
<evidence type="ECO:0000256" key="2">
    <source>
        <dbReference type="ARBA" id="ARBA00009105"/>
    </source>
</evidence>
<protein>
    <recommendedName>
        <fullName evidence="13">Alpha-1,3-mannosyltransferase</fullName>
    </recommendedName>
</protein>
<accession>A0A8H7BNQ7</accession>
<dbReference type="GO" id="GO:0000033">
    <property type="term" value="F:alpha-1,3-mannosyltransferase activity"/>
    <property type="evidence" value="ECO:0007669"/>
    <property type="project" value="TreeGrafter"/>
</dbReference>
<dbReference type="Proteomes" id="UP000605846">
    <property type="component" value="Unassembled WGS sequence"/>
</dbReference>
<evidence type="ECO:0000256" key="6">
    <source>
        <dbReference type="ARBA" id="ARBA00022968"/>
    </source>
</evidence>
<keyword evidence="7 10" id="KW-1133">Transmembrane helix</keyword>
<evidence type="ECO:0000256" key="3">
    <source>
        <dbReference type="ARBA" id="ARBA00022676"/>
    </source>
</evidence>
<reference evidence="11" key="1">
    <citation type="submission" date="2020-01" db="EMBL/GenBank/DDBJ databases">
        <title>Genome Sequencing of Three Apophysomyces-Like Fungal Strains Confirms a Novel Fungal Genus in the Mucoromycota with divergent Burkholderia-like Endosymbiotic Bacteria.</title>
        <authorList>
            <person name="Stajich J.E."/>
            <person name="Macias A.M."/>
            <person name="Carter-House D."/>
            <person name="Lovett B."/>
            <person name="Kasson L.R."/>
            <person name="Berry K."/>
            <person name="Grigoriev I."/>
            <person name="Chang Y."/>
            <person name="Spatafora J."/>
            <person name="Kasson M.T."/>
        </authorList>
    </citation>
    <scope>NUCLEOTIDE SEQUENCE</scope>
    <source>
        <strain evidence="11">NRRL A-21654</strain>
    </source>
</reference>
<comment type="similarity">
    <text evidence="2">Belongs to the MNN1/MNT family.</text>
</comment>
<dbReference type="PANTHER" id="PTHR31392:SF1">
    <property type="entry name" value="ALPHA-1,3-MANNOSYLTRANSFERASE MNN1-RELATED"/>
    <property type="match status" value="1"/>
</dbReference>
<evidence type="ECO:0000313" key="12">
    <source>
        <dbReference type="Proteomes" id="UP000605846"/>
    </source>
</evidence>
<dbReference type="PANTHER" id="PTHR31392">
    <property type="entry name" value="ALPHA-1,3-MANNOSYLTRANSFERASE MNN1-RELATED"/>
    <property type="match status" value="1"/>
</dbReference>
<dbReference type="Pfam" id="PF11051">
    <property type="entry name" value="Mannosyl_trans3"/>
    <property type="match status" value="2"/>
</dbReference>
<gene>
    <name evidence="11" type="ORF">EC973_008105</name>
</gene>
<dbReference type="GO" id="GO:0006493">
    <property type="term" value="P:protein O-linked glycosylation"/>
    <property type="evidence" value="ECO:0007669"/>
    <property type="project" value="TreeGrafter"/>
</dbReference>
<organism evidence="11 12">
    <name type="scientific">Apophysomyces ossiformis</name>
    <dbReference type="NCBI Taxonomy" id="679940"/>
    <lineage>
        <taxon>Eukaryota</taxon>
        <taxon>Fungi</taxon>
        <taxon>Fungi incertae sedis</taxon>
        <taxon>Mucoromycota</taxon>
        <taxon>Mucoromycotina</taxon>
        <taxon>Mucoromycetes</taxon>
        <taxon>Mucorales</taxon>
        <taxon>Mucorineae</taxon>
        <taxon>Mucoraceae</taxon>
        <taxon>Apophysomyces</taxon>
    </lineage>
</organism>
<dbReference type="Gene3D" id="3.90.550.10">
    <property type="entry name" value="Spore Coat Polysaccharide Biosynthesis Protein SpsA, Chain A"/>
    <property type="match status" value="1"/>
</dbReference>
<evidence type="ECO:0008006" key="13">
    <source>
        <dbReference type="Google" id="ProtNLM"/>
    </source>
</evidence>
<evidence type="ECO:0000313" key="11">
    <source>
        <dbReference type="EMBL" id="KAF7726992.1"/>
    </source>
</evidence>
<evidence type="ECO:0000256" key="5">
    <source>
        <dbReference type="ARBA" id="ARBA00022692"/>
    </source>
</evidence>
<keyword evidence="6" id="KW-0735">Signal-anchor</keyword>
<dbReference type="SUPFAM" id="SSF53448">
    <property type="entry name" value="Nucleotide-diphospho-sugar transferases"/>
    <property type="match status" value="1"/>
</dbReference>
<comment type="caution">
    <text evidence="11">The sequence shown here is derived from an EMBL/GenBank/DDBJ whole genome shotgun (WGS) entry which is preliminary data.</text>
</comment>
<dbReference type="AlphaFoldDB" id="A0A8H7BNQ7"/>
<keyword evidence="3" id="KW-0328">Glycosyltransferase</keyword>
<evidence type="ECO:0000256" key="10">
    <source>
        <dbReference type="SAM" id="Phobius"/>
    </source>
</evidence>
<keyword evidence="5 10" id="KW-0812">Transmembrane</keyword>
<dbReference type="InterPro" id="IPR022751">
    <property type="entry name" value="Alpha_mannosyltransferase"/>
</dbReference>